<protein>
    <submittedName>
        <fullName evidence="7">Unplaced genomic scaffold scaffold_152, whole genome shotgun sequence</fullName>
    </submittedName>
</protein>
<dbReference type="Pfam" id="PF05577">
    <property type="entry name" value="Peptidase_S28"/>
    <property type="match status" value="1"/>
</dbReference>
<evidence type="ECO:0000313" key="8">
    <source>
        <dbReference type="Proteomes" id="UP000054018"/>
    </source>
</evidence>
<evidence type="ECO:0000256" key="1">
    <source>
        <dbReference type="ARBA" id="ARBA00011079"/>
    </source>
</evidence>
<evidence type="ECO:0000313" key="7">
    <source>
        <dbReference type="EMBL" id="KIK17182.1"/>
    </source>
</evidence>
<dbReference type="EMBL" id="KN833836">
    <property type="protein sequence ID" value="KIK17182.1"/>
    <property type="molecule type" value="Genomic_DNA"/>
</dbReference>
<dbReference type="OrthoDB" id="1735038at2759"/>
<sequence>MVLALIVAALLAVYAYAAIPGAMLRAIPALPPISAPEGLRTTPNGTAVPSLDTVYIFHQLIDHTNPGLGTFQQRYWMDWEYYKPGGPIIFMTPGEVNAENYTGYLTNVTINGLIAQQQNGAAVIIEHRFFGLSNPYPNLSSQSLAVLTIQQAIDDLVYFAQQANLPMPGGDNVKPNTTPWILVGGSYSGALTAWTMVNQPGIFYAGYSSSGVVEAITDYWAYFKPIQEYMPQNCSADVQSVIAYLDGLYAANDTQGLQDLKSTFGLGGLSHIDDFANALEGTLFEWQSLQPDTGPGAMFFQFCDALEVKNGQIAGPEGWGLQNAIQAWGGFWNSTFYQYVCGNTDAETCLGTYNASQSYWTSTAVNNNARSWTWMVCNQVGYYQDGPPVGQPAIVSRILTPEFFERQCVNMFPQKFSSPPQPAVAQVDQEYEGWGVEVDRLFFANGQRDPWREATVSSDFIYKASTDTQLIYVGDGFHCSDLSTENGVVDATIANVQSAALGYMKTWLAAWTPST</sequence>
<dbReference type="InterPro" id="IPR029058">
    <property type="entry name" value="AB_hydrolase_fold"/>
</dbReference>
<keyword evidence="5" id="KW-0325">Glycoprotein</keyword>
<proteinExistence type="inferred from homology"/>
<dbReference type="HOGENOM" id="CLU_023630_1_1_1"/>
<dbReference type="Proteomes" id="UP000054018">
    <property type="component" value="Unassembled WGS sequence"/>
</dbReference>
<dbReference type="SUPFAM" id="SSF53474">
    <property type="entry name" value="alpha/beta-Hydrolases"/>
    <property type="match status" value="1"/>
</dbReference>
<organism evidence="7 8">
    <name type="scientific">Pisolithus microcarpus 441</name>
    <dbReference type="NCBI Taxonomy" id="765257"/>
    <lineage>
        <taxon>Eukaryota</taxon>
        <taxon>Fungi</taxon>
        <taxon>Dikarya</taxon>
        <taxon>Basidiomycota</taxon>
        <taxon>Agaricomycotina</taxon>
        <taxon>Agaricomycetes</taxon>
        <taxon>Agaricomycetidae</taxon>
        <taxon>Boletales</taxon>
        <taxon>Sclerodermatineae</taxon>
        <taxon>Pisolithaceae</taxon>
        <taxon>Pisolithus</taxon>
    </lineage>
</organism>
<keyword evidence="3 6" id="KW-0732">Signal</keyword>
<dbReference type="InterPro" id="IPR008758">
    <property type="entry name" value="Peptidase_S28"/>
</dbReference>
<keyword evidence="2" id="KW-0645">Protease</keyword>
<comment type="similarity">
    <text evidence="1">Belongs to the peptidase S28 family.</text>
</comment>
<feature type="chain" id="PRO_5002206987" evidence="6">
    <location>
        <begin position="18"/>
        <end position="515"/>
    </location>
</feature>
<keyword evidence="8" id="KW-1185">Reference proteome</keyword>
<dbReference type="GO" id="GO:0070008">
    <property type="term" value="F:serine-type exopeptidase activity"/>
    <property type="evidence" value="ECO:0007669"/>
    <property type="project" value="InterPro"/>
</dbReference>
<accession>A0A0C9Z424</accession>
<feature type="signal peptide" evidence="6">
    <location>
        <begin position="1"/>
        <end position="17"/>
    </location>
</feature>
<gene>
    <name evidence="7" type="ORF">PISMIDRAFT_15312</name>
</gene>
<dbReference type="AlphaFoldDB" id="A0A0C9Z424"/>
<evidence type="ECO:0000256" key="6">
    <source>
        <dbReference type="SAM" id="SignalP"/>
    </source>
</evidence>
<dbReference type="PANTHER" id="PTHR11010:SF23">
    <property type="entry name" value="SERINE PEPTIDASE"/>
    <property type="match status" value="1"/>
</dbReference>
<evidence type="ECO:0000256" key="2">
    <source>
        <dbReference type="ARBA" id="ARBA00022670"/>
    </source>
</evidence>
<dbReference type="GO" id="GO:0006508">
    <property type="term" value="P:proteolysis"/>
    <property type="evidence" value="ECO:0007669"/>
    <property type="project" value="UniProtKB-KW"/>
</dbReference>
<name>A0A0C9Z424_9AGAM</name>
<keyword evidence="4" id="KW-0378">Hydrolase</keyword>
<dbReference type="PANTHER" id="PTHR11010">
    <property type="entry name" value="PROTEASE S28 PRO-X CARBOXYPEPTIDASE-RELATED"/>
    <property type="match status" value="1"/>
</dbReference>
<dbReference type="Gene3D" id="3.40.50.1820">
    <property type="entry name" value="alpha/beta hydrolase"/>
    <property type="match status" value="2"/>
</dbReference>
<reference evidence="8" key="2">
    <citation type="submission" date="2015-01" db="EMBL/GenBank/DDBJ databases">
        <title>Evolutionary Origins and Diversification of the Mycorrhizal Mutualists.</title>
        <authorList>
            <consortium name="DOE Joint Genome Institute"/>
            <consortium name="Mycorrhizal Genomics Consortium"/>
            <person name="Kohler A."/>
            <person name="Kuo A."/>
            <person name="Nagy L.G."/>
            <person name="Floudas D."/>
            <person name="Copeland A."/>
            <person name="Barry K.W."/>
            <person name="Cichocki N."/>
            <person name="Veneault-Fourrey C."/>
            <person name="LaButti K."/>
            <person name="Lindquist E.A."/>
            <person name="Lipzen A."/>
            <person name="Lundell T."/>
            <person name="Morin E."/>
            <person name="Murat C."/>
            <person name="Riley R."/>
            <person name="Ohm R."/>
            <person name="Sun H."/>
            <person name="Tunlid A."/>
            <person name="Henrissat B."/>
            <person name="Grigoriev I.V."/>
            <person name="Hibbett D.S."/>
            <person name="Martin F."/>
        </authorList>
    </citation>
    <scope>NUCLEOTIDE SEQUENCE [LARGE SCALE GENOMIC DNA]</scope>
    <source>
        <strain evidence="8">441</strain>
    </source>
</reference>
<evidence type="ECO:0000256" key="3">
    <source>
        <dbReference type="ARBA" id="ARBA00022729"/>
    </source>
</evidence>
<reference evidence="7 8" key="1">
    <citation type="submission" date="2014-04" db="EMBL/GenBank/DDBJ databases">
        <authorList>
            <consortium name="DOE Joint Genome Institute"/>
            <person name="Kuo A."/>
            <person name="Kohler A."/>
            <person name="Costa M.D."/>
            <person name="Nagy L.G."/>
            <person name="Floudas D."/>
            <person name="Copeland A."/>
            <person name="Barry K.W."/>
            <person name="Cichocki N."/>
            <person name="Veneault-Fourrey C."/>
            <person name="LaButti K."/>
            <person name="Lindquist E.A."/>
            <person name="Lipzen A."/>
            <person name="Lundell T."/>
            <person name="Morin E."/>
            <person name="Murat C."/>
            <person name="Sun H."/>
            <person name="Tunlid A."/>
            <person name="Henrissat B."/>
            <person name="Grigoriev I.V."/>
            <person name="Hibbett D.S."/>
            <person name="Martin F."/>
            <person name="Nordberg H.P."/>
            <person name="Cantor M.N."/>
            <person name="Hua S.X."/>
        </authorList>
    </citation>
    <scope>NUCLEOTIDE SEQUENCE [LARGE SCALE GENOMIC DNA]</scope>
    <source>
        <strain evidence="7 8">441</strain>
    </source>
</reference>
<dbReference type="GO" id="GO:0008239">
    <property type="term" value="F:dipeptidyl-peptidase activity"/>
    <property type="evidence" value="ECO:0007669"/>
    <property type="project" value="TreeGrafter"/>
</dbReference>
<evidence type="ECO:0000256" key="5">
    <source>
        <dbReference type="ARBA" id="ARBA00023180"/>
    </source>
</evidence>
<evidence type="ECO:0000256" key="4">
    <source>
        <dbReference type="ARBA" id="ARBA00022801"/>
    </source>
</evidence>